<evidence type="ECO:0000256" key="2">
    <source>
        <dbReference type="ARBA" id="ARBA00044777"/>
    </source>
</evidence>
<dbReference type="Pfam" id="PF02616">
    <property type="entry name" value="SMC_ScpA"/>
    <property type="match status" value="1"/>
</dbReference>
<protein>
    <recommendedName>
        <fullName evidence="2 3">Segregation and condensation protein A</fullName>
    </recommendedName>
</protein>
<reference evidence="4 5" key="1">
    <citation type="submission" date="2016-11" db="EMBL/GenBank/DDBJ databases">
        <authorList>
            <person name="Jaros S."/>
            <person name="Januszkiewicz K."/>
            <person name="Wedrychowicz H."/>
        </authorList>
    </citation>
    <scope>NUCLEOTIDE SEQUENCE [LARGE SCALE GENOMIC DNA]</scope>
    <source>
        <strain evidence="4 5">DSM 15970</strain>
    </source>
</reference>
<comment type="function">
    <text evidence="3">Participates in chromosomal partition during cell division. May act via the formation of a condensin-like complex containing Smc and ScpB that pull DNA away from mid-cell into both cell halves.</text>
</comment>
<dbReference type="InterPro" id="IPR003768">
    <property type="entry name" value="ScpA"/>
</dbReference>
<dbReference type="OrthoDB" id="9811016at2"/>
<comment type="similarity">
    <text evidence="3">Belongs to the ScpA family.</text>
</comment>
<keyword evidence="5" id="KW-1185">Reference proteome</keyword>
<comment type="subunit">
    <text evidence="3">Component of a cohesin-like complex composed of ScpA, ScpB and the Smc homodimer, in which ScpA and ScpB bind to the head domain of Smc. The presence of the three proteins is required for the association of the complex with DNA.</text>
</comment>
<dbReference type="STRING" id="1122934.SAMN02745691_01068"/>
<evidence type="ECO:0000313" key="5">
    <source>
        <dbReference type="Proteomes" id="UP000184342"/>
    </source>
</evidence>
<keyword evidence="3" id="KW-0963">Cytoplasm</keyword>
<gene>
    <name evidence="3" type="primary">scpA</name>
    <name evidence="4" type="ORF">SAMN02745691_01068</name>
</gene>
<dbReference type="RefSeq" id="WP_073993329.1">
    <property type="nucleotide sequence ID" value="NZ_FQYT01000009.1"/>
</dbReference>
<dbReference type="GO" id="GO:0051301">
    <property type="term" value="P:cell division"/>
    <property type="evidence" value="ECO:0007669"/>
    <property type="project" value="UniProtKB-KW"/>
</dbReference>
<proteinExistence type="inferred from homology"/>
<dbReference type="Gene3D" id="1.10.10.580">
    <property type="entry name" value="Structural maintenance of chromosome 1. Chain E"/>
    <property type="match status" value="1"/>
</dbReference>
<dbReference type="EMBL" id="FQYT01000009">
    <property type="protein sequence ID" value="SHI93585.1"/>
    <property type="molecule type" value="Genomic_DNA"/>
</dbReference>
<organism evidence="4 5">
    <name type="scientific">Parasporobacterium paucivorans DSM 15970</name>
    <dbReference type="NCBI Taxonomy" id="1122934"/>
    <lineage>
        <taxon>Bacteria</taxon>
        <taxon>Bacillati</taxon>
        <taxon>Bacillota</taxon>
        <taxon>Clostridia</taxon>
        <taxon>Lachnospirales</taxon>
        <taxon>Lachnospiraceae</taxon>
        <taxon>Parasporobacterium</taxon>
    </lineage>
</organism>
<accession>A0A1M6F7B1</accession>
<sequence>MALSVKLEAFEGPLNLLLHLIERNKVNIYDIPIVEITNQYLAYIGSMEKKDLNIMSEFLVMAATLLDIKSRMLLPKEEETEETDPRAELVEQLLEYKMFKCVSSELRNRQTQAQKTYYKEPSIPEEVKSYEPPVDLDKLMDKLTLDKLSEIYSQVLRRQSNKVDTVRSGFGRIEKDEVTIDDKIKEILCFTNNHTKFSFRKFLSRQSGKSHLIVSFLAILELIKTGKISAVQEQVFDDIIISAA</sequence>
<comment type="subcellular location">
    <subcellularLocation>
        <location evidence="3">Cytoplasm</location>
    </subcellularLocation>
    <text evidence="3">Associated with two foci at the outer edges of the nucleoid region in young cells, and at four foci within both cell halves in older cells.</text>
</comment>
<dbReference type="PANTHER" id="PTHR33969:SF2">
    <property type="entry name" value="SEGREGATION AND CONDENSATION PROTEIN A"/>
    <property type="match status" value="1"/>
</dbReference>
<dbReference type="PANTHER" id="PTHR33969">
    <property type="entry name" value="SEGREGATION AND CONDENSATION PROTEIN A"/>
    <property type="match status" value="1"/>
</dbReference>
<name>A0A1M6F7B1_9FIRM</name>
<keyword evidence="3" id="KW-0131">Cell cycle</keyword>
<keyword evidence="1 3" id="KW-0159">Chromosome partition</keyword>
<evidence type="ECO:0000256" key="1">
    <source>
        <dbReference type="ARBA" id="ARBA00022829"/>
    </source>
</evidence>
<dbReference type="HAMAP" id="MF_01805">
    <property type="entry name" value="ScpA"/>
    <property type="match status" value="1"/>
</dbReference>
<dbReference type="GO" id="GO:0007059">
    <property type="term" value="P:chromosome segregation"/>
    <property type="evidence" value="ECO:0007669"/>
    <property type="project" value="UniProtKB-UniRule"/>
</dbReference>
<dbReference type="GO" id="GO:0005737">
    <property type="term" value="C:cytoplasm"/>
    <property type="evidence" value="ECO:0007669"/>
    <property type="project" value="UniProtKB-SubCell"/>
</dbReference>
<evidence type="ECO:0000313" key="4">
    <source>
        <dbReference type="EMBL" id="SHI93585.1"/>
    </source>
</evidence>
<dbReference type="Proteomes" id="UP000184342">
    <property type="component" value="Unassembled WGS sequence"/>
</dbReference>
<dbReference type="Gene3D" id="6.10.250.2410">
    <property type="match status" value="1"/>
</dbReference>
<dbReference type="AlphaFoldDB" id="A0A1M6F7B1"/>
<dbReference type="InterPro" id="IPR023093">
    <property type="entry name" value="ScpA-like_C"/>
</dbReference>
<evidence type="ECO:0000256" key="3">
    <source>
        <dbReference type="HAMAP-Rule" id="MF_01805"/>
    </source>
</evidence>
<keyword evidence="3" id="KW-0132">Cell division</keyword>
<dbReference type="GO" id="GO:0006260">
    <property type="term" value="P:DNA replication"/>
    <property type="evidence" value="ECO:0007669"/>
    <property type="project" value="UniProtKB-UniRule"/>
</dbReference>